<dbReference type="AlphaFoldDB" id="A0A5J4VX24"/>
<dbReference type="OrthoDB" id="117296at2759"/>
<accession>A0A5J4VX24</accession>
<dbReference type="Proteomes" id="UP000324800">
    <property type="component" value="Unassembled WGS sequence"/>
</dbReference>
<name>A0A5J4VX24_9EUKA</name>
<sequence length="238" mass="28017">MDQQQPTQYVTHIVSIQSINNRHQTIVYSNQSNSNVIRLQNLIIIPYTSDNPINSAEQLRRSSIQLSTIPSHRYEIPYLRKIKTIPKRKATTWGLGDSKRRNSSQMDIIRLFRISREEQKNSRSNRSFEMRIMVEKSHNEKKANQNDRINGRKYGKMVQSCVCDTKERSRGYSYTERAAVTVTLEDQNRYRKCISSFNSEKNLKNYLSVKVKVKDKTYRYIGMSFGIKHALFVFYKTI</sequence>
<evidence type="ECO:0000313" key="2">
    <source>
        <dbReference type="Proteomes" id="UP000324800"/>
    </source>
</evidence>
<dbReference type="EMBL" id="SNRW01004447">
    <property type="protein sequence ID" value="KAA6387264.1"/>
    <property type="molecule type" value="Genomic_DNA"/>
</dbReference>
<organism evidence="1 2">
    <name type="scientific">Streblomastix strix</name>
    <dbReference type="NCBI Taxonomy" id="222440"/>
    <lineage>
        <taxon>Eukaryota</taxon>
        <taxon>Metamonada</taxon>
        <taxon>Preaxostyla</taxon>
        <taxon>Oxymonadida</taxon>
        <taxon>Streblomastigidae</taxon>
        <taxon>Streblomastix</taxon>
    </lineage>
</organism>
<protein>
    <submittedName>
        <fullName evidence="1">Uncharacterized protein</fullName>
    </submittedName>
</protein>
<proteinExistence type="predicted"/>
<reference evidence="1 2" key="1">
    <citation type="submission" date="2019-03" db="EMBL/GenBank/DDBJ databases">
        <title>Single cell metagenomics reveals metabolic interactions within the superorganism composed of flagellate Streblomastix strix and complex community of Bacteroidetes bacteria on its surface.</title>
        <authorList>
            <person name="Treitli S.C."/>
            <person name="Kolisko M."/>
            <person name="Husnik F."/>
            <person name="Keeling P."/>
            <person name="Hampl V."/>
        </authorList>
    </citation>
    <scope>NUCLEOTIDE SEQUENCE [LARGE SCALE GENOMIC DNA]</scope>
    <source>
        <strain evidence="1">ST1C</strain>
    </source>
</reference>
<gene>
    <name evidence="1" type="ORF">EZS28_017205</name>
</gene>
<comment type="caution">
    <text evidence="1">The sequence shown here is derived from an EMBL/GenBank/DDBJ whole genome shotgun (WGS) entry which is preliminary data.</text>
</comment>
<evidence type="ECO:0000313" key="1">
    <source>
        <dbReference type="EMBL" id="KAA6387264.1"/>
    </source>
</evidence>